<dbReference type="SUPFAM" id="SSF103481">
    <property type="entry name" value="Multidrug resistance efflux transporter EmrE"/>
    <property type="match status" value="2"/>
</dbReference>
<feature type="transmembrane region" description="Helical" evidence="6">
    <location>
        <begin position="208"/>
        <end position="227"/>
    </location>
</feature>
<dbReference type="Pfam" id="PF00892">
    <property type="entry name" value="EamA"/>
    <property type="match status" value="2"/>
</dbReference>
<evidence type="ECO:0000256" key="3">
    <source>
        <dbReference type="ARBA" id="ARBA00022692"/>
    </source>
</evidence>
<keyword evidence="9" id="KW-1185">Reference proteome</keyword>
<keyword evidence="5 6" id="KW-0472">Membrane</keyword>
<dbReference type="EMBL" id="CP024847">
    <property type="protein sequence ID" value="AUR50985.1"/>
    <property type="molecule type" value="Genomic_DNA"/>
</dbReference>
<keyword evidence="3 6" id="KW-0812">Transmembrane</keyword>
<gene>
    <name evidence="8" type="ORF">CUN60_01245</name>
</gene>
<feature type="transmembrane region" description="Helical" evidence="6">
    <location>
        <begin position="97"/>
        <end position="115"/>
    </location>
</feature>
<evidence type="ECO:0000259" key="7">
    <source>
        <dbReference type="Pfam" id="PF00892"/>
    </source>
</evidence>
<evidence type="ECO:0000256" key="2">
    <source>
        <dbReference type="ARBA" id="ARBA00022475"/>
    </source>
</evidence>
<reference evidence="9" key="1">
    <citation type="submission" date="2017-11" db="EMBL/GenBank/DDBJ databases">
        <authorList>
            <person name="Chan K.G."/>
            <person name="Lee L.S."/>
        </authorList>
    </citation>
    <scope>NUCLEOTIDE SEQUENCE [LARGE SCALE GENOMIC DNA]</scope>
    <source>
        <strain evidence="9">DSM 100970</strain>
    </source>
</reference>
<dbReference type="PANTHER" id="PTHR42920">
    <property type="entry name" value="OS03G0707200 PROTEIN-RELATED"/>
    <property type="match status" value="1"/>
</dbReference>
<feature type="transmembrane region" description="Helical" evidence="6">
    <location>
        <begin position="179"/>
        <end position="202"/>
    </location>
</feature>
<sequence length="297" mass="32893">MNNQETKAFFILLTIPVMWGITFPLIHEIVYNYSPSLFVLWRFWLAAIVMLLPFIDAWRRRQFSRIDILYGLAIGLVNSGAFVLQAQSLLYIDSARAAFLTGMNVVMVPLLLPFFAMGRPRLIDLMAAGVCLAGIYLISGADFRNFDDGDWLVIASALCIAIGIIITEKASLVSNNLKLLTFYQIIFTTLVPMGVLGTQITVIPHSQLFWWGAIYCAVIATALPLFLQLKYQKYVGSSKVAIIFSLESVTATFCAWLAGEKITANIIFGGLIILLSTILGNLIELVKALLIAKKTVI</sequence>
<feature type="transmembrane region" description="Helical" evidence="6">
    <location>
        <begin position="68"/>
        <end position="91"/>
    </location>
</feature>
<feature type="transmembrane region" description="Helical" evidence="6">
    <location>
        <begin position="7"/>
        <end position="26"/>
    </location>
</feature>
<dbReference type="InterPro" id="IPR000620">
    <property type="entry name" value="EamA_dom"/>
</dbReference>
<dbReference type="PANTHER" id="PTHR42920:SF5">
    <property type="entry name" value="EAMA DOMAIN-CONTAINING PROTEIN"/>
    <property type="match status" value="1"/>
</dbReference>
<evidence type="ECO:0000256" key="6">
    <source>
        <dbReference type="SAM" id="Phobius"/>
    </source>
</evidence>
<comment type="subcellular location">
    <subcellularLocation>
        <location evidence="1">Cell membrane</location>
        <topology evidence="1">Multi-pass membrane protein</topology>
    </subcellularLocation>
</comment>
<protein>
    <recommendedName>
        <fullName evidence="7">EamA domain-containing protein</fullName>
    </recommendedName>
</protein>
<feature type="transmembrane region" description="Helical" evidence="6">
    <location>
        <begin position="264"/>
        <end position="283"/>
    </location>
</feature>
<dbReference type="InterPro" id="IPR037185">
    <property type="entry name" value="EmrE-like"/>
</dbReference>
<feature type="transmembrane region" description="Helical" evidence="6">
    <location>
        <begin position="239"/>
        <end position="258"/>
    </location>
</feature>
<dbReference type="AlphaFoldDB" id="A0A2I7N436"/>
<feature type="transmembrane region" description="Helical" evidence="6">
    <location>
        <begin position="151"/>
        <end position="167"/>
    </location>
</feature>
<dbReference type="KEGG" id="nba:CUN60_01245"/>
<keyword evidence="2" id="KW-1003">Cell membrane</keyword>
<dbReference type="RefSeq" id="WP_102950285.1">
    <property type="nucleotide sequence ID" value="NZ_CP024847.1"/>
</dbReference>
<proteinExistence type="predicted"/>
<evidence type="ECO:0000256" key="1">
    <source>
        <dbReference type="ARBA" id="ARBA00004651"/>
    </source>
</evidence>
<keyword evidence="4 6" id="KW-1133">Transmembrane helix</keyword>
<dbReference type="OrthoDB" id="9804865at2"/>
<organism evidence="8 9">
    <name type="scientific">Aquella oligotrophica</name>
    <dbReference type="NCBI Taxonomy" id="2067065"/>
    <lineage>
        <taxon>Bacteria</taxon>
        <taxon>Pseudomonadati</taxon>
        <taxon>Pseudomonadota</taxon>
        <taxon>Betaproteobacteria</taxon>
        <taxon>Neisseriales</taxon>
        <taxon>Neisseriaceae</taxon>
        <taxon>Aquella</taxon>
    </lineage>
</organism>
<feature type="transmembrane region" description="Helical" evidence="6">
    <location>
        <begin position="122"/>
        <end position="139"/>
    </location>
</feature>
<accession>A0A2I7N436</accession>
<evidence type="ECO:0000256" key="5">
    <source>
        <dbReference type="ARBA" id="ARBA00023136"/>
    </source>
</evidence>
<feature type="transmembrane region" description="Helical" evidence="6">
    <location>
        <begin position="38"/>
        <end position="56"/>
    </location>
</feature>
<evidence type="ECO:0000313" key="9">
    <source>
        <dbReference type="Proteomes" id="UP000236655"/>
    </source>
</evidence>
<feature type="domain" description="EamA" evidence="7">
    <location>
        <begin position="149"/>
        <end position="279"/>
    </location>
</feature>
<dbReference type="GO" id="GO:0005886">
    <property type="term" value="C:plasma membrane"/>
    <property type="evidence" value="ECO:0007669"/>
    <property type="project" value="UniProtKB-SubCell"/>
</dbReference>
<dbReference type="Proteomes" id="UP000236655">
    <property type="component" value="Chromosome"/>
</dbReference>
<evidence type="ECO:0000256" key="4">
    <source>
        <dbReference type="ARBA" id="ARBA00022989"/>
    </source>
</evidence>
<evidence type="ECO:0000313" key="8">
    <source>
        <dbReference type="EMBL" id="AUR50985.1"/>
    </source>
</evidence>
<dbReference type="InterPro" id="IPR051258">
    <property type="entry name" value="Diverse_Substrate_Transporter"/>
</dbReference>
<name>A0A2I7N436_9NEIS</name>
<feature type="domain" description="EamA" evidence="7">
    <location>
        <begin position="8"/>
        <end position="139"/>
    </location>
</feature>